<proteinExistence type="predicted"/>
<dbReference type="EMBL" id="CP108164">
    <property type="protein sequence ID" value="WTQ81875.1"/>
    <property type="molecule type" value="Genomic_DNA"/>
</dbReference>
<keyword evidence="3" id="KW-1185">Reference proteome</keyword>
<dbReference type="Pfam" id="PF10824">
    <property type="entry name" value="T7SS_ESX_EspC"/>
    <property type="match status" value="1"/>
</dbReference>
<evidence type="ECO:0000313" key="3">
    <source>
        <dbReference type="Proteomes" id="UP001622557"/>
    </source>
</evidence>
<evidence type="ECO:0000313" key="2">
    <source>
        <dbReference type="EMBL" id="WTQ81875.1"/>
    </source>
</evidence>
<dbReference type="SUPFAM" id="SSF140453">
    <property type="entry name" value="EsxAB dimer-like"/>
    <property type="match status" value="1"/>
</dbReference>
<organism evidence="2 3">
    <name type="scientific">Streptomyces achromogenes</name>
    <dbReference type="NCBI Taxonomy" id="67255"/>
    <lineage>
        <taxon>Bacteria</taxon>
        <taxon>Bacillati</taxon>
        <taxon>Actinomycetota</taxon>
        <taxon>Actinomycetes</taxon>
        <taxon>Kitasatosporales</taxon>
        <taxon>Streptomycetaceae</taxon>
        <taxon>Streptomyces</taxon>
    </lineage>
</organism>
<sequence>MGASTDGYTVRSGMAGQATELDGAGDDAGHVAEAVRPAGNQSADTLGGADSAAAFDAFAAAWEAEATTLESALRELADKVRAAKGAYGGADHTVATRAAAVPGGGPTTMPTPAGGGTVTTMPTPAGPGAVTTMPTPAGGGAVTTMPVHAERPSALSRY</sequence>
<feature type="region of interest" description="Disordered" evidence="1">
    <location>
        <begin position="138"/>
        <end position="158"/>
    </location>
</feature>
<protein>
    <submittedName>
        <fullName evidence="2">Type VII secretion target</fullName>
    </submittedName>
</protein>
<dbReference type="Proteomes" id="UP001622557">
    <property type="component" value="Chromosome"/>
</dbReference>
<dbReference type="GeneID" id="97282112"/>
<dbReference type="InterPro" id="IPR036689">
    <property type="entry name" value="ESAT-6-like_sf"/>
</dbReference>
<gene>
    <name evidence="2" type="ORF">OG350_16775</name>
</gene>
<dbReference type="Gene3D" id="1.10.287.1060">
    <property type="entry name" value="ESAT-6-like"/>
    <property type="match status" value="1"/>
</dbReference>
<name>A0ABZ1KPH3_STRAH</name>
<dbReference type="RefSeq" id="WP_405447935.1">
    <property type="nucleotide sequence ID" value="NZ_CP108164.1"/>
</dbReference>
<reference evidence="2 3" key="1">
    <citation type="submission" date="2022-10" db="EMBL/GenBank/DDBJ databases">
        <title>The complete genomes of actinobacterial strains from the NBC collection.</title>
        <authorList>
            <person name="Joergensen T.S."/>
            <person name="Alvarez Arevalo M."/>
            <person name="Sterndorff E.B."/>
            <person name="Faurdal D."/>
            <person name="Vuksanovic O."/>
            <person name="Mourched A.-S."/>
            <person name="Charusanti P."/>
            <person name="Shaw S."/>
            <person name="Blin K."/>
            <person name="Weber T."/>
        </authorList>
    </citation>
    <scope>NUCLEOTIDE SEQUENCE [LARGE SCALE GENOMIC DNA]</scope>
    <source>
        <strain evidence="2 3">NBC_00156</strain>
    </source>
</reference>
<evidence type="ECO:0000256" key="1">
    <source>
        <dbReference type="SAM" id="MobiDB-lite"/>
    </source>
</evidence>
<dbReference type="InterPro" id="IPR022536">
    <property type="entry name" value="EspC"/>
</dbReference>
<accession>A0ABZ1KPH3</accession>